<organism evidence="3 4">
    <name type="scientific">Kutzneria viridogrisea</name>
    <dbReference type="NCBI Taxonomy" id="47990"/>
    <lineage>
        <taxon>Bacteria</taxon>
        <taxon>Bacillati</taxon>
        <taxon>Actinomycetota</taxon>
        <taxon>Actinomycetes</taxon>
        <taxon>Pseudonocardiales</taxon>
        <taxon>Pseudonocardiaceae</taxon>
        <taxon>Kutzneria</taxon>
    </lineage>
</organism>
<accession>A0ABR6BKW8</accession>
<feature type="transmembrane region" description="Helical" evidence="1">
    <location>
        <begin position="7"/>
        <end position="28"/>
    </location>
</feature>
<dbReference type="Pfam" id="PF07730">
    <property type="entry name" value="HisKA_3"/>
    <property type="match status" value="1"/>
</dbReference>
<name>A0ABR6BKW8_9PSEU</name>
<keyword evidence="4" id="KW-1185">Reference proteome</keyword>
<evidence type="ECO:0000256" key="1">
    <source>
        <dbReference type="SAM" id="Phobius"/>
    </source>
</evidence>
<dbReference type="EC" id="2.7.13.3" evidence="3"/>
<feature type="transmembrane region" description="Helical" evidence="1">
    <location>
        <begin position="90"/>
        <end position="123"/>
    </location>
</feature>
<keyword evidence="1" id="KW-1133">Transmembrane helix</keyword>
<feature type="transmembrane region" description="Helical" evidence="1">
    <location>
        <begin position="66"/>
        <end position="84"/>
    </location>
</feature>
<evidence type="ECO:0000313" key="4">
    <source>
        <dbReference type="Proteomes" id="UP000517916"/>
    </source>
</evidence>
<keyword evidence="1" id="KW-0472">Membrane</keyword>
<proteinExistence type="predicted"/>
<dbReference type="Proteomes" id="UP000517916">
    <property type="component" value="Unassembled WGS sequence"/>
</dbReference>
<feature type="transmembrane region" description="Helical" evidence="1">
    <location>
        <begin position="34"/>
        <end position="59"/>
    </location>
</feature>
<dbReference type="GO" id="GO:0004673">
    <property type="term" value="F:protein histidine kinase activity"/>
    <property type="evidence" value="ECO:0007669"/>
    <property type="project" value="UniProtKB-EC"/>
</dbReference>
<feature type="transmembrane region" description="Helical" evidence="1">
    <location>
        <begin position="135"/>
        <end position="152"/>
    </location>
</feature>
<dbReference type="EMBL" id="JACJID010000003">
    <property type="protein sequence ID" value="MBA8927550.1"/>
    <property type="molecule type" value="Genomic_DNA"/>
</dbReference>
<feature type="domain" description="Signal transduction histidine kinase subgroup 3 dimerisation and phosphoacceptor" evidence="2">
    <location>
        <begin position="173"/>
        <end position="241"/>
    </location>
</feature>
<dbReference type="Gene3D" id="6.10.250.2870">
    <property type="match status" value="1"/>
</dbReference>
<dbReference type="InterPro" id="IPR011712">
    <property type="entry name" value="Sig_transdc_His_kin_sub3_dim/P"/>
</dbReference>
<keyword evidence="3" id="KW-0808">Transferase</keyword>
<keyword evidence="1" id="KW-0812">Transmembrane</keyword>
<dbReference type="RefSeq" id="WP_051913300.1">
    <property type="nucleotide sequence ID" value="NZ_BAAABQ010000056.1"/>
</dbReference>
<comment type="caution">
    <text evidence="3">The sequence shown here is derived from an EMBL/GenBank/DDBJ whole genome shotgun (WGS) entry which is preliminary data.</text>
</comment>
<protein>
    <submittedName>
        <fullName evidence="3">Two-component system sensor histidine kinase DesK</fullName>
        <ecNumber evidence="3">2.7.13.3</ecNumber>
    </submittedName>
</protein>
<keyword evidence="3" id="KW-0418">Kinase</keyword>
<evidence type="ECO:0000259" key="2">
    <source>
        <dbReference type="Pfam" id="PF07730"/>
    </source>
</evidence>
<sequence length="353" mass="36841">MTGDRKWRWVPIFMFLLFAVPSVVIGMARQDNPWLAAVLAIAFLGYGTGCVVALALMWGWSLTRRLLMLAGLLVLATVVVLLLGPDSTWLYVYAVSVAALALPSAVELAVLLCVLTGAGVLLSAGRGLDSLATDWIVLLAVAVATWLMGRLIRANYQLAAAQDEIALLATGEERARLAAELQERLGQVLAAITERAGLAAAEVRGGTDRAAAIEQVRAVEDLARQAVTEVRAAVSGYRTASLAAELVGARAALEAAGIAVTLPASVDAVAPAYREAFAHVLRDGVTSLLSREHGATRCEVRLGQSWLEVCDDGTATVPEVNSQVAERIAGIGGQIAVGPVAGGGFLLRVAVAS</sequence>
<gene>
    <name evidence="3" type="ORF">BC739_004756</name>
</gene>
<evidence type="ECO:0000313" key="3">
    <source>
        <dbReference type="EMBL" id="MBA8927550.1"/>
    </source>
</evidence>
<reference evidence="3 4" key="1">
    <citation type="submission" date="2020-08" db="EMBL/GenBank/DDBJ databases">
        <title>Genomic Encyclopedia of Archaeal and Bacterial Type Strains, Phase II (KMG-II): from individual species to whole genera.</title>
        <authorList>
            <person name="Goeker M."/>
        </authorList>
    </citation>
    <scope>NUCLEOTIDE SEQUENCE [LARGE SCALE GENOMIC DNA]</scope>
    <source>
        <strain evidence="3 4">DSM 43850</strain>
    </source>
</reference>